<evidence type="ECO:0000313" key="3">
    <source>
        <dbReference type="Proteomes" id="UP000759131"/>
    </source>
</evidence>
<feature type="region of interest" description="Disordered" evidence="1">
    <location>
        <begin position="13"/>
        <end position="74"/>
    </location>
</feature>
<organism evidence="2">
    <name type="scientific">Medioppia subpectinata</name>
    <dbReference type="NCBI Taxonomy" id="1979941"/>
    <lineage>
        <taxon>Eukaryota</taxon>
        <taxon>Metazoa</taxon>
        <taxon>Ecdysozoa</taxon>
        <taxon>Arthropoda</taxon>
        <taxon>Chelicerata</taxon>
        <taxon>Arachnida</taxon>
        <taxon>Acari</taxon>
        <taxon>Acariformes</taxon>
        <taxon>Sarcoptiformes</taxon>
        <taxon>Oribatida</taxon>
        <taxon>Brachypylina</taxon>
        <taxon>Oppioidea</taxon>
        <taxon>Oppiidae</taxon>
        <taxon>Medioppia</taxon>
    </lineage>
</organism>
<protein>
    <submittedName>
        <fullName evidence="2">Uncharacterized protein</fullName>
    </submittedName>
</protein>
<feature type="region of interest" description="Disordered" evidence="1">
    <location>
        <begin position="91"/>
        <end position="120"/>
    </location>
</feature>
<dbReference type="EMBL" id="OC889718">
    <property type="protein sequence ID" value="CAD7645787.1"/>
    <property type="molecule type" value="Genomic_DNA"/>
</dbReference>
<evidence type="ECO:0000256" key="1">
    <source>
        <dbReference type="SAM" id="MobiDB-lite"/>
    </source>
</evidence>
<dbReference type="EMBL" id="CAJPIZ010035143">
    <property type="protein sequence ID" value="CAG2120730.1"/>
    <property type="molecule type" value="Genomic_DNA"/>
</dbReference>
<keyword evidence="3" id="KW-1185">Reference proteome</keyword>
<accession>A0A7R9LRC4</accession>
<reference evidence="2" key="1">
    <citation type="submission" date="2020-11" db="EMBL/GenBank/DDBJ databases">
        <authorList>
            <person name="Tran Van P."/>
        </authorList>
    </citation>
    <scope>NUCLEOTIDE SEQUENCE</scope>
</reference>
<dbReference type="AlphaFoldDB" id="A0A7R9LRC4"/>
<feature type="non-terminal residue" evidence="2">
    <location>
        <position position="120"/>
    </location>
</feature>
<feature type="compositionally biased region" description="Polar residues" evidence="1">
    <location>
        <begin position="101"/>
        <end position="120"/>
    </location>
</feature>
<name>A0A7R9LRC4_9ACAR</name>
<feature type="compositionally biased region" description="Basic and acidic residues" evidence="1">
    <location>
        <begin position="91"/>
        <end position="100"/>
    </location>
</feature>
<gene>
    <name evidence="2" type="ORF">OSB1V03_LOCUS20676</name>
</gene>
<dbReference type="Proteomes" id="UP000759131">
    <property type="component" value="Unassembled WGS sequence"/>
</dbReference>
<feature type="compositionally biased region" description="Basic and acidic residues" evidence="1">
    <location>
        <begin position="30"/>
        <end position="48"/>
    </location>
</feature>
<proteinExistence type="predicted"/>
<evidence type="ECO:0000313" key="2">
    <source>
        <dbReference type="EMBL" id="CAD7645787.1"/>
    </source>
</evidence>
<sequence length="120" mass="13291">MLKCGHLDWTALNPSAPAFIPRSHQSNAEDMPRERLTTDDGLGNERSDASTCGAVGNKVTKRTGNKNKWKPVSGKPSVLTLEQIITEKLKIDTKSHKENQKTVSNHSKKAQTYESPHNLL</sequence>
<feature type="compositionally biased region" description="Basic residues" evidence="1">
    <location>
        <begin position="59"/>
        <end position="69"/>
    </location>
</feature>